<organism evidence="13 14">
    <name type="scientific">Sinanodonta woodiana</name>
    <name type="common">Chinese pond mussel</name>
    <name type="synonym">Anodonta woodiana</name>
    <dbReference type="NCBI Taxonomy" id="1069815"/>
    <lineage>
        <taxon>Eukaryota</taxon>
        <taxon>Metazoa</taxon>
        <taxon>Spiralia</taxon>
        <taxon>Lophotrochozoa</taxon>
        <taxon>Mollusca</taxon>
        <taxon>Bivalvia</taxon>
        <taxon>Autobranchia</taxon>
        <taxon>Heteroconchia</taxon>
        <taxon>Palaeoheterodonta</taxon>
        <taxon>Unionida</taxon>
        <taxon>Unionoidea</taxon>
        <taxon>Unionidae</taxon>
        <taxon>Unioninae</taxon>
        <taxon>Sinanodonta</taxon>
    </lineage>
</organism>
<keyword evidence="5" id="KW-0479">Metal-binding</keyword>
<protein>
    <recommendedName>
        <fullName evidence="3">Sodium channel modifier 1</fullName>
    </recommendedName>
</protein>
<evidence type="ECO:0000256" key="10">
    <source>
        <dbReference type="ARBA" id="ARBA00023242"/>
    </source>
</evidence>
<dbReference type="InterPro" id="IPR031622">
    <property type="entry name" value="Znf-SCNM1"/>
</dbReference>
<dbReference type="PANTHER" id="PTHR32297:SF1">
    <property type="entry name" value="SODIUM CHANNEL MODIFIER 1"/>
    <property type="match status" value="1"/>
</dbReference>
<dbReference type="GO" id="GO:0016607">
    <property type="term" value="C:nuclear speck"/>
    <property type="evidence" value="ECO:0007669"/>
    <property type="project" value="UniProtKB-SubCell"/>
</dbReference>
<dbReference type="Pfam" id="PF15805">
    <property type="entry name" value="SCNM1_acidic"/>
    <property type="match status" value="1"/>
</dbReference>
<proteinExistence type="predicted"/>
<evidence type="ECO:0000256" key="1">
    <source>
        <dbReference type="ARBA" id="ARBA00004324"/>
    </source>
</evidence>
<dbReference type="InterPro" id="IPR031625">
    <property type="entry name" value="SCNM1_acidic"/>
</dbReference>
<dbReference type="InterPro" id="IPR033570">
    <property type="entry name" value="SCNM1"/>
</dbReference>
<evidence type="ECO:0000313" key="14">
    <source>
        <dbReference type="Proteomes" id="UP001634394"/>
    </source>
</evidence>
<dbReference type="GO" id="GO:0006397">
    <property type="term" value="P:mRNA processing"/>
    <property type="evidence" value="ECO:0007669"/>
    <property type="project" value="UniProtKB-KW"/>
</dbReference>
<keyword evidence="10" id="KW-0539">Nucleus</keyword>
<evidence type="ECO:0000256" key="2">
    <source>
        <dbReference type="ARBA" id="ARBA00004642"/>
    </source>
</evidence>
<dbReference type="EMBL" id="JBJQND010000017">
    <property type="protein sequence ID" value="KAL3841939.1"/>
    <property type="molecule type" value="Genomic_DNA"/>
</dbReference>
<evidence type="ECO:0000256" key="4">
    <source>
        <dbReference type="ARBA" id="ARBA00022664"/>
    </source>
</evidence>
<evidence type="ECO:0000313" key="13">
    <source>
        <dbReference type="EMBL" id="KAL3841939.1"/>
    </source>
</evidence>
<dbReference type="GO" id="GO:0008380">
    <property type="term" value="P:RNA splicing"/>
    <property type="evidence" value="ECO:0007669"/>
    <property type="project" value="UniProtKB-KW"/>
</dbReference>
<keyword evidence="6" id="KW-0747">Spliceosome</keyword>
<evidence type="ECO:0000256" key="5">
    <source>
        <dbReference type="ARBA" id="ARBA00022723"/>
    </source>
</evidence>
<dbReference type="GO" id="GO:0008270">
    <property type="term" value="F:zinc ion binding"/>
    <property type="evidence" value="ECO:0007669"/>
    <property type="project" value="UniProtKB-KW"/>
</dbReference>
<name>A0ABD3TXQ9_SINWO</name>
<keyword evidence="7" id="KW-0863">Zinc-finger</keyword>
<feature type="domain" description="Sodium channel modifier 1 zinc-finger" evidence="11">
    <location>
        <begin position="44"/>
        <end position="69"/>
    </location>
</feature>
<evidence type="ECO:0000256" key="8">
    <source>
        <dbReference type="ARBA" id="ARBA00022833"/>
    </source>
</evidence>
<evidence type="ECO:0000256" key="9">
    <source>
        <dbReference type="ARBA" id="ARBA00023187"/>
    </source>
</evidence>
<keyword evidence="8" id="KW-0862">Zinc</keyword>
<dbReference type="AlphaFoldDB" id="A0ABD3TXQ9"/>
<evidence type="ECO:0000259" key="12">
    <source>
        <dbReference type="Pfam" id="PF15805"/>
    </source>
</evidence>
<evidence type="ECO:0000256" key="3">
    <source>
        <dbReference type="ARBA" id="ARBA00020620"/>
    </source>
</evidence>
<evidence type="ECO:0000256" key="7">
    <source>
        <dbReference type="ARBA" id="ARBA00022771"/>
    </source>
</evidence>
<keyword evidence="14" id="KW-1185">Reference proteome</keyword>
<evidence type="ECO:0000259" key="11">
    <source>
        <dbReference type="Pfam" id="PF15803"/>
    </source>
</evidence>
<dbReference type="Pfam" id="PF15803">
    <property type="entry name" value="zf-SCNM1"/>
    <property type="match status" value="1"/>
</dbReference>
<dbReference type="Proteomes" id="UP001634394">
    <property type="component" value="Unassembled WGS sequence"/>
</dbReference>
<keyword evidence="9" id="KW-0508">mRNA splicing</keyword>
<reference evidence="13 14" key="1">
    <citation type="submission" date="2024-11" db="EMBL/GenBank/DDBJ databases">
        <title>Chromosome-level genome assembly of the freshwater bivalve Anodonta woodiana.</title>
        <authorList>
            <person name="Chen X."/>
        </authorList>
    </citation>
    <scope>NUCLEOTIDE SEQUENCE [LARGE SCALE GENOMIC DNA]</scope>
    <source>
        <strain evidence="13">MN2024</strain>
        <tissue evidence="13">Gills</tissue>
    </source>
</reference>
<comment type="subcellular location">
    <subcellularLocation>
        <location evidence="1">Nucleus speckle</location>
    </subcellularLocation>
    <subcellularLocation>
        <location evidence="2">Nucleus</location>
        <location evidence="2">Nucleoplasm</location>
    </subcellularLocation>
</comment>
<feature type="domain" description="Sodium channel modifier 1 acidic C-terminal" evidence="12">
    <location>
        <begin position="371"/>
        <end position="408"/>
    </location>
</feature>
<dbReference type="PANTHER" id="PTHR32297">
    <property type="entry name" value="SODIUM CHANNEL MODIFIER 1"/>
    <property type="match status" value="1"/>
</dbReference>
<evidence type="ECO:0000256" key="6">
    <source>
        <dbReference type="ARBA" id="ARBA00022728"/>
    </source>
</evidence>
<dbReference type="GO" id="GO:0005681">
    <property type="term" value="C:spliceosomal complex"/>
    <property type="evidence" value="ECO:0007669"/>
    <property type="project" value="UniProtKB-KW"/>
</dbReference>
<gene>
    <name evidence="13" type="ORF">ACJMK2_020016</name>
</gene>
<accession>A0ABD3TXQ9</accession>
<keyword evidence="4" id="KW-0507">mRNA processing</keyword>
<sequence length="410" mass="46666">MSFKREGDDLQQLGVLRQRRIHDLFAEDIAEDEASLLSNGRFTCLVCNQRPIFDTVNMLAVHRRGKKHEANLKHFNRKKRELQTLIQKRQHEKFLRDGTASINQAVPSYRGLGNVAPYNPCVKRKRLKPYDRKLQLDLSSTDQHIPYCMSTDNTSFNQLPGNRFPSPHIGQDISQFGLVLNDTSQSDPVKADLGKSSQNIINTSQIHGKQNCGKKNETKIIVSCKNKKVLEDLIQLHSKGPVQHPNSLKKLVDRSRQSDVIIPYISNKARQQEDSQRGGNIGTAPQNCEQNLGNLYKPSKEAVKFELKQDDLETRRYKSKLFIPKSSKKTSDVQVGFKSFKERSESQKCLSGKDAIQSTMSVTTKDITSMTRAEKALMLRGAGWKRDWDGKWIKDEDAEFDSDEEPPDLP</sequence>
<comment type="caution">
    <text evidence="13">The sequence shown here is derived from an EMBL/GenBank/DDBJ whole genome shotgun (WGS) entry which is preliminary data.</text>
</comment>